<evidence type="ECO:0000256" key="1">
    <source>
        <dbReference type="HAMAP-Rule" id="MF_00122"/>
    </source>
</evidence>
<dbReference type="Gene3D" id="1.10.20.60">
    <property type="entry name" value="Glu-tRNAGln amidotransferase C subunit, N-terminal domain"/>
    <property type="match status" value="1"/>
</dbReference>
<gene>
    <name evidence="1" type="primary">gatC</name>
    <name evidence="2" type="ORF">UU38_C0003G0180</name>
</gene>
<dbReference type="Proteomes" id="UP000033918">
    <property type="component" value="Unassembled WGS sequence"/>
</dbReference>
<dbReference type="PANTHER" id="PTHR15004">
    <property type="entry name" value="GLUTAMYL-TRNA(GLN) AMIDOTRANSFERASE SUBUNIT C, MITOCHONDRIAL"/>
    <property type="match status" value="1"/>
</dbReference>
<dbReference type="GO" id="GO:0005524">
    <property type="term" value="F:ATP binding"/>
    <property type="evidence" value="ECO:0007669"/>
    <property type="project" value="UniProtKB-KW"/>
</dbReference>
<protein>
    <recommendedName>
        <fullName evidence="1">Aspartyl/glutamyl-tRNA(Asn/Gln) amidotransferase subunit C</fullName>
        <shortName evidence="1">Asp/Glu-ADT subunit C</shortName>
        <ecNumber evidence="1">6.3.5.-</ecNumber>
    </recommendedName>
</protein>
<dbReference type="GO" id="GO:0006450">
    <property type="term" value="P:regulation of translational fidelity"/>
    <property type="evidence" value="ECO:0007669"/>
    <property type="project" value="InterPro"/>
</dbReference>
<dbReference type="EC" id="6.3.5.-" evidence="1"/>
<name>A0A0G0UJD0_9BACT</name>
<dbReference type="Pfam" id="PF02686">
    <property type="entry name" value="GatC"/>
    <property type="match status" value="1"/>
</dbReference>
<dbReference type="NCBIfam" id="TIGR00135">
    <property type="entry name" value="gatC"/>
    <property type="match status" value="1"/>
</dbReference>
<sequence length="100" mass="11605">MKKIINKEILEYLAELARIELDEKKEKKMIKDLEEILDYFEEIKNVDTSKIASALSGAETVNVIRKDETLNKDLCEKREKLTSVFPEKENGFLKVPGVFE</sequence>
<keyword evidence="1" id="KW-0648">Protein biosynthesis</keyword>
<reference evidence="2 3" key="1">
    <citation type="journal article" date="2015" name="Nature">
        <title>rRNA introns, odd ribosomes, and small enigmatic genomes across a large radiation of phyla.</title>
        <authorList>
            <person name="Brown C.T."/>
            <person name="Hug L.A."/>
            <person name="Thomas B.C."/>
            <person name="Sharon I."/>
            <person name="Castelle C.J."/>
            <person name="Singh A."/>
            <person name="Wilkins M.J."/>
            <person name="Williams K.H."/>
            <person name="Banfield J.F."/>
        </authorList>
    </citation>
    <scope>NUCLEOTIDE SEQUENCE [LARGE SCALE GENOMIC DNA]</scope>
</reference>
<dbReference type="EMBL" id="LCAK01000003">
    <property type="protein sequence ID" value="KKR88928.1"/>
    <property type="molecule type" value="Genomic_DNA"/>
</dbReference>
<proteinExistence type="inferred from homology"/>
<comment type="function">
    <text evidence="1">Allows the formation of correctly charged Asn-tRNA(Asn) or Gln-tRNA(Gln) through the transamidation of misacylated Asp-tRNA(Asn) or Glu-tRNA(Gln) in organisms which lack either or both of asparaginyl-tRNA or glutaminyl-tRNA synthetases. The reaction takes place in the presence of glutamine and ATP through an activated phospho-Asp-tRNA(Asn) or phospho-Glu-tRNA(Gln).</text>
</comment>
<dbReference type="PANTHER" id="PTHR15004:SF0">
    <property type="entry name" value="GLUTAMYL-TRNA(GLN) AMIDOTRANSFERASE SUBUNIT C, MITOCHONDRIAL"/>
    <property type="match status" value="1"/>
</dbReference>
<accession>A0A0G0UJD0</accession>
<comment type="catalytic activity">
    <reaction evidence="1">
        <text>L-aspartyl-tRNA(Asn) + L-glutamine + ATP + H2O = L-asparaginyl-tRNA(Asn) + L-glutamate + ADP + phosphate + 2 H(+)</text>
        <dbReference type="Rhea" id="RHEA:14513"/>
        <dbReference type="Rhea" id="RHEA-COMP:9674"/>
        <dbReference type="Rhea" id="RHEA-COMP:9677"/>
        <dbReference type="ChEBI" id="CHEBI:15377"/>
        <dbReference type="ChEBI" id="CHEBI:15378"/>
        <dbReference type="ChEBI" id="CHEBI:29985"/>
        <dbReference type="ChEBI" id="CHEBI:30616"/>
        <dbReference type="ChEBI" id="CHEBI:43474"/>
        <dbReference type="ChEBI" id="CHEBI:58359"/>
        <dbReference type="ChEBI" id="CHEBI:78515"/>
        <dbReference type="ChEBI" id="CHEBI:78516"/>
        <dbReference type="ChEBI" id="CHEBI:456216"/>
    </reaction>
</comment>
<dbReference type="SUPFAM" id="SSF141000">
    <property type="entry name" value="Glu-tRNAGln amidotransferase C subunit"/>
    <property type="match status" value="1"/>
</dbReference>
<keyword evidence="1" id="KW-0436">Ligase</keyword>
<organism evidence="2 3">
    <name type="scientific">Candidatus Wolfebacteria bacterium GW2011_GWB1_41_12</name>
    <dbReference type="NCBI Taxonomy" id="1619006"/>
    <lineage>
        <taxon>Bacteria</taxon>
        <taxon>Candidatus Wolfeibacteriota</taxon>
    </lineage>
</organism>
<comment type="similarity">
    <text evidence="1">Belongs to the GatC family.</text>
</comment>
<dbReference type="InterPro" id="IPR036113">
    <property type="entry name" value="Asp/Glu-ADT_sf_sub_c"/>
</dbReference>
<evidence type="ECO:0000313" key="3">
    <source>
        <dbReference type="Proteomes" id="UP000033918"/>
    </source>
</evidence>
<evidence type="ECO:0000313" key="2">
    <source>
        <dbReference type="EMBL" id="KKR88928.1"/>
    </source>
</evidence>
<dbReference type="GO" id="GO:0070681">
    <property type="term" value="P:glutaminyl-tRNAGln biosynthesis via transamidation"/>
    <property type="evidence" value="ECO:0007669"/>
    <property type="project" value="TreeGrafter"/>
</dbReference>
<dbReference type="GO" id="GO:0050566">
    <property type="term" value="F:asparaginyl-tRNA synthase (glutamine-hydrolyzing) activity"/>
    <property type="evidence" value="ECO:0007669"/>
    <property type="project" value="RHEA"/>
</dbReference>
<comment type="subunit">
    <text evidence="1">Heterotrimer of A, B and C subunits.</text>
</comment>
<comment type="catalytic activity">
    <reaction evidence="1">
        <text>L-glutamyl-tRNA(Gln) + L-glutamine + ATP + H2O = L-glutaminyl-tRNA(Gln) + L-glutamate + ADP + phosphate + H(+)</text>
        <dbReference type="Rhea" id="RHEA:17521"/>
        <dbReference type="Rhea" id="RHEA-COMP:9681"/>
        <dbReference type="Rhea" id="RHEA-COMP:9684"/>
        <dbReference type="ChEBI" id="CHEBI:15377"/>
        <dbReference type="ChEBI" id="CHEBI:15378"/>
        <dbReference type="ChEBI" id="CHEBI:29985"/>
        <dbReference type="ChEBI" id="CHEBI:30616"/>
        <dbReference type="ChEBI" id="CHEBI:43474"/>
        <dbReference type="ChEBI" id="CHEBI:58359"/>
        <dbReference type="ChEBI" id="CHEBI:78520"/>
        <dbReference type="ChEBI" id="CHEBI:78521"/>
        <dbReference type="ChEBI" id="CHEBI:456216"/>
    </reaction>
</comment>
<comment type="caution">
    <text evidence="2">The sequence shown here is derived from an EMBL/GenBank/DDBJ whole genome shotgun (WGS) entry which is preliminary data.</text>
</comment>
<keyword evidence="1" id="KW-0547">Nucleotide-binding</keyword>
<keyword evidence="2" id="KW-0808">Transferase</keyword>
<dbReference type="InterPro" id="IPR003837">
    <property type="entry name" value="GatC"/>
</dbReference>
<dbReference type="GO" id="GO:0016740">
    <property type="term" value="F:transferase activity"/>
    <property type="evidence" value="ECO:0007669"/>
    <property type="project" value="UniProtKB-KW"/>
</dbReference>
<dbReference type="HAMAP" id="MF_00122">
    <property type="entry name" value="GatC"/>
    <property type="match status" value="1"/>
</dbReference>
<dbReference type="GO" id="GO:0050567">
    <property type="term" value="F:glutaminyl-tRNA synthase (glutamine-hydrolyzing) activity"/>
    <property type="evidence" value="ECO:0007669"/>
    <property type="project" value="UniProtKB-UniRule"/>
</dbReference>
<dbReference type="GO" id="GO:0006412">
    <property type="term" value="P:translation"/>
    <property type="evidence" value="ECO:0007669"/>
    <property type="project" value="UniProtKB-UniRule"/>
</dbReference>
<dbReference type="AlphaFoldDB" id="A0A0G0UJD0"/>
<keyword evidence="1" id="KW-0067">ATP-binding</keyword>